<organism evidence="1 2">
    <name type="scientific">Zosterops borbonicus</name>
    <dbReference type="NCBI Taxonomy" id="364589"/>
    <lineage>
        <taxon>Eukaryota</taxon>
        <taxon>Metazoa</taxon>
        <taxon>Chordata</taxon>
        <taxon>Craniata</taxon>
        <taxon>Vertebrata</taxon>
        <taxon>Euteleostomi</taxon>
        <taxon>Archelosauria</taxon>
        <taxon>Archosauria</taxon>
        <taxon>Dinosauria</taxon>
        <taxon>Saurischia</taxon>
        <taxon>Theropoda</taxon>
        <taxon>Coelurosauria</taxon>
        <taxon>Aves</taxon>
        <taxon>Neognathae</taxon>
        <taxon>Neoaves</taxon>
        <taxon>Telluraves</taxon>
        <taxon>Australaves</taxon>
        <taxon>Passeriformes</taxon>
        <taxon>Sylvioidea</taxon>
        <taxon>Zosteropidae</taxon>
        <taxon>Zosterops</taxon>
    </lineage>
</organism>
<evidence type="ECO:0000313" key="2">
    <source>
        <dbReference type="Proteomes" id="UP000796761"/>
    </source>
</evidence>
<comment type="caution">
    <text evidence="1">The sequence shown here is derived from an EMBL/GenBank/DDBJ whole genome shotgun (WGS) entry which is preliminary data.</text>
</comment>
<evidence type="ECO:0000313" key="1">
    <source>
        <dbReference type="EMBL" id="TRZ24471.1"/>
    </source>
</evidence>
<name>A0A8K1GSH0_9PASS</name>
<accession>A0A8K1GSH0</accession>
<reference evidence="1" key="1">
    <citation type="submission" date="2019-04" db="EMBL/GenBank/DDBJ databases">
        <title>Genome assembly of Zosterops borbonicus 15179.</title>
        <authorList>
            <person name="Leroy T."/>
            <person name="Anselmetti Y."/>
            <person name="Tilak M.-K."/>
            <person name="Nabholz B."/>
        </authorList>
    </citation>
    <scope>NUCLEOTIDE SEQUENCE</scope>
    <source>
        <strain evidence="1">HGM_15179</strain>
        <tissue evidence="1">Muscle</tissue>
    </source>
</reference>
<protein>
    <submittedName>
        <fullName evidence="1">Uncharacterized protein</fullName>
    </submittedName>
</protein>
<dbReference type="AlphaFoldDB" id="A0A8K1GSH0"/>
<proteinExistence type="predicted"/>
<keyword evidence="2" id="KW-1185">Reference proteome</keyword>
<dbReference type="Proteomes" id="UP000796761">
    <property type="component" value="Unassembled WGS sequence"/>
</dbReference>
<gene>
    <name evidence="1" type="ORF">HGM15179_002678</name>
</gene>
<sequence length="74" mass="7930">MAINLAVGKLLGHGPDVTTVSAETRSEVLIEGTKDLELHNAIDLLATLHRATAQPVLPRLFPAFLLLSATIFNL</sequence>
<dbReference type="EMBL" id="SWJQ01000048">
    <property type="protein sequence ID" value="TRZ24471.1"/>
    <property type="molecule type" value="Genomic_DNA"/>
</dbReference>